<keyword evidence="3" id="KW-1185">Reference proteome</keyword>
<protein>
    <submittedName>
        <fullName evidence="2">Uncharacterized protein</fullName>
    </submittedName>
</protein>
<gene>
    <name evidence="2" type="ORF">HPB52_025166</name>
</gene>
<evidence type="ECO:0000313" key="2">
    <source>
        <dbReference type="EMBL" id="KAH7986158.1"/>
    </source>
</evidence>
<sequence length="116" mass="12167">MLAACEAVADTLACLGDVPEAPALSALDGTRSGMPYSKPDPAEGDALVVAAGKLQPHRAALPGRRNHRYRRCDALEQLLVRGLAVNAVHEADARAPIRRHPGGDGNAVELLDGQEL</sequence>
<proteinExistence type="predicted"/>
<accession>A0A9D4TDH5</accession>
<evidence type="ECO:0000313" key="3">
    <source>
        <dbReference type="Proteomes" id="UP000821837"/>
    </source>
</evidence>
<evidence type="ECO:0000256" key="1">
    <source>
        <dbReference type="SAM" id="MobiDB-lite"/>
    </source>
</evidence>
<comment type="caution">
    <text evidence="2">The sequence shown here is derived from an EMBL/GenBank/DDBJ whole genome shotgun (WGS) entry which is preliminary data.</text>
</comment>
<reference evidence="2" key="1">
    <citation type="journal article" date="2020" name="Cell">
        <title>Large-Scale Comparative Analyses of Tick Genomes Elucidate Their Genetic Diversity and Vector Capacities.</title>
        <authorList>
            <consortium name="Tick Genome and Microbiome Consortium (TIGMIC)"/>
            <person name="Jia N."/>
            <person name="Wang J."/>
            <person name="Shi W."/>
            <person name="Du L."/>
            <person name="Sun Y."/>
            <person name="Zhan W."/>
            <person name="Jiang J.F."/>
            <person name="Wang Q."/>
            <person name="Zhang B."/>
            <person name="Ji P."/>
            <person name="Bell-Sakyi L."/>
            <person name="Cui X.M."/>
            <person name="Yuan T.T."/>
            <person name="Jiang B.G."/>
            <person name="Yang W.F."/>
            <person name="Lam T.T."/>
            <person name="Chang Q.C."/>
            <person name="Ding S.J."/>
            <person name="Wang X.J."/>
            <person name="Zhu J.G."/>
            <person name="Ruan X.D."/>
            <person name="Zhao L."/>
            <person name="Wei J.T."/>
            <person name="Ye R.Z."/>
            <person name="Que T.C."/>
            <person name="Du C.H."/>
            <person name="Zhou Y.H."/>
            <person name="Cheng J.X."/>
            <person name="Dai P.F."/>
            <person name="Guo W.B."/>
            <person name="Han X.H."/>
            <person name="Huang E.J."/>
            <person name="Li L.F."/>
            <person name="Wei W."/>
            <person name="Gao Y.C."/>
            <person name="Liu J.Z."/>
            <person name="Shao H.Z."/>
            <person name="Wang X."/>
            <person name="Wang C.C."/>
            <person name="Yang T.C."/>
            <person name="Huo Q.B."/>
            <person name="Li W."/>
            <person name="Chen H.Y."/>
            <person name="Chen S.E."/>
            <person name="Zhou L.G."/>
            <person name="Ni X.B."/>
            <person name="Tian J.H."/>
            <person name="Sheng Y."/>
            <person name="Liu T."/>
            <person name="Pan Y.S."/>
            <person name="Xia L.Y."/>
            <person name="Li J."/>
            <person name="Zhao F."/>
            <person name="Cao W.C."/>
        </authorList>
    </citation>
    <scope>NUCLEOTIDE SEQUENCE</scope>
    <source>
        <strain evidence="2">Rsan-2018</strain>
    </source>
</reference>
<dbReference type="EMBL" id="JABSTV010000565">
    <property type="protein sequence ID" value="KAH7986158.1"/>
    <property type="molecule type" value="Genomic_DNA"/>
</dbReference>
<feature type="region of interest" description="Disordered" evidence="1">
    <location>
        <begin position="96"/>
        <end position="116"/>
    </location>
</feature>
<dbReference type="Proteomes" id="UP000821837">
    <property type="component" value="Unassembled WGS sequence"/>
</dbReference>
<reference evidence="2" key="2">
    <citation type="submission" date="2021-09" db="EMBL/GenBank/DDBJ databases">
        <authorList>
            <person name="Jia N."/>
            <person name="Wang J."/>
            <person name="Shi W."/>
            <person name="Du L."/>
            <person name="Sun Y."/>
            <person name="Zhan W."/>
            <person name="Jiang J."/>
            <person name="Wang Q."/>
            <person name="Zhang B."/>
            <person name="Ji P."/>
            <person name="Sakyi L.B."/>
            <person name="Cui X."/>
            <person name="Yuan T."/>
            <person name="Jiang B."/>
            <person name="Yang W."/>
            <person name="Lam T.T.-Y."/>
            <person name="Chang Q."/>
            <person name="Ding S."/>
            <person name="Wang X."/>
            <person name="Zhu J."/>
            <person name="Ruan X."/>
            <person name="Zhao L."/>
            <person name="Wei J."/>
            <person name="Que T."/>
            <person name="Du C."/>
            <person name="Cheng J."/>
            <person name="Dai P."/>
            <person name="Han X."/>
            <person name="Huang E."/>
            <person name="Gao Y."/>
            <person name="Liu J."/>
            <person name="Shao H."/>
            <person name="Ye R."/>
            <person name="Li L."/>
            <person name="Wei W."/>
            <person name="Wang X."/>
            <person name="Wang C."/>
            <person name="Huo Q."/>
            <person name="Li W."/>
            <person name="Guo W."/>
            <person name="Chen H."/>
            <person name="Chen S."/>
            <person name="Zhou L."/>
            <person name="Zhou L."/>
            <person name="Ni X."/>
            <person name="Tian J."/>
            <person name="Zhou Y."/>
            <person name="Sheng Y."/>
            <person name="Liu T."/>
            <person name="Pan Y."/>
            <person name="Xia L."/>
            <person name="Li J."/>
            <person name="Zhao F."/>
            <person name="Cao W."/>
        </authorList>
    </citation>
    <scope>NUCLEOTIDE SEQUENCE</scope>
    <source>
        <strain evidence="2">Rsan-2018</strain>
        <tissue evidence="2">Larvae</tissue>
    </source>
</reference>
<organism evidence="2 3">
    <name type="scientific">Rhipicephalus sanguineus</name>
    <name type="common">Brown dog tick</name>
    <name type="synonym">Ixodes sanguineus</name>
    <dbReference type="NCBI Taxonomy" id="34632"/>
    <lineage>
        <taxon>Eukaryota</taxon>
        <taxon>Metazoa</taxon>
        <taxon>Ecdysozoa</taxon>
        <taxon>Arthropoda</taxon>
        <taxon>Chelicerata</taxon>
        <taxon>Arachnida</taxon>
        <taxon>Acari</taxon>
        <taxon>Parasitiformes</taxon>
        <taxon>Ixodida</taxon>
        <taxon>Ixodoidea</taxon>
        <taxon>Ixodidae</taxon>
        <taxon>Rhipicephalinae</taxon>
        <taxon>Rhipicephalus</taxon>
        <taxon>Rhipicephalus</taxon>
    </lineage>
</organism>
<name>A0A9D4TDH5_RHISA</name>
<dbReference type="AlphaFoldDB" id="A0A9D4TDH5"/>